<accession>A0A853JKG7</accession>
<protein>
    <submittedName>
        <fullName evidence="3">Phage holin</fullName>
    </submittedName>
</protein>
<name>A0A853JKG7_9FIRM</name>
<dbReference type="AlphaFoldDB" id="A0A853JKG7"/>
<dbReference type="Pfam" id="PF04531">
    <property type="entry name" value="Phage_holin_1"/>
    <property type="match status" value="1"/>
</dbReference>
<feature type="region of interest" description="Disordered" evidence="1">
    <location>
        <begin position="60"/>
        <end position="108"/>
    </location>
</feature>
<evidence type="ECO:0000256" key="1">
    <source>
        <dbReference type="SAM" id="MobiDB-lite"/>
    </source>
</evidence>
<evidence type="ECO:0000313" key="4">
    <source>
        <dbReference type="Proteomes" id="UP000586254"/>
    </source>
</evidence>
<dbReference type="InterPro" id="IPR006485">
    <property type="entry name" value="Phage-like_holin"/>
</dbReference>
<dbReference type="RefSeq" id="WP_180493184.1">
    <property type="nucleotide sequence ID" value="NZ_JACCKS010000006.1"/>
</dbReference>
<evidence type="ECO:0000256" key="2">
    <source>
        <dbReference type="SAM" id="Phobius"/>
    </source>
</evidence>
<evidence type="ECO:0000313" key="3">
    <source>
        <dbReference type="EMBL" id="NZA37863.1"/>
    </source>
</evidence>
<proteinExistence type="predicted"/>
<feature type="compositionally biased region" description="Basic and acidic residues" evidence="1">
    <location>
        <begin position="70"/>
        <end position="86"/>
    </location>
</feature>
<dbReference type="NCBIfam" id="TIGR01598">
    <property type="entry name" value="holin_phiLC3"/>
    <property type="match status" value="1"/>
</dbReference>
<comment type="caution">
    <text evidence="3">The sequence shown here is derived from an EMBL/GenBank/DDBJ whole genome shotgun (WGS) entry which is preliminary data.</text>
</comment>
<gene>
    <name evidence="3" type="ORF">H0N91_06845</name>
</gene>
<feature type="transmembrane region" description="Helical" evidence="2">
    <location>
        <begin position="39"/>
        <end position="58"/>
    </location>
</feature>
<dbReference type="Proteomes" id="UP000586254">
    <property type="component" value="Unassembled WGS sequence"/>
</dbReference>
<reference evidence="3 4" key="1">
    <citation type="submission" date="2020-07" db="EMBL/GenBank/DDBJ databases">
        <title>Organ Donor 1.</title>
        <authorList>
            <person name="Marsh A.J."/>
            <person name="Azcarate-Peril M.A."/>
        </authorList>
    </citation>
    <scope>NUCLEOTIDE SEQUENCE [LARGE SCALE GENOMIC DNA]</scope>
    <source>
        <strain evidence="3 4">AMC0717</strain>
    </source>
</reference>
<keyword evidence="2" id="KW-0472">Membrane</keyword>
<organism evidence="3 4">
    <name type="scientific">Eubacterium callanderi</name>
    <dbReference type="NCBI Taxonomy" id="53442"/>
    <lineage>
        <taxon>Bacteria</taxon>
        <taxon>Bacillati</taxon>
        <taxon>Bacillota</taxon>
        <taxon>Clostridia</taxon>
        <taxon>Eubacteriales</taxon>
        <taxon>Eubacteriaceae</taxon>
        <taxon>Eubacterium</taxon>
    </lineage>
</organism>
<keyword evidence="2" id="KW-0812">Transmembrane</keyword>
<dbReference type="EMBL" id="JACCKS010000006">
    <property type="protein sequence ID" value="NZA37863.1"/>
    <property type="molecule type" value="Genomic_DNA"/>
</dbReference>
<keyword evidence="2" id="KW-1133">Transmembrane helix</keyword>
<sequence length="108" mass="11810">MNLKIRLKNKAFWVACIGLIVLILQYAQGFISTDFNVPLIEKILNAVVICAVAMGVIVDPTTPSISDSEQVLKKKDKKEGGKKNGDDLNTGTGSPQALQLRAGDRRWL</sequence>